<organism evidence="1">
    <name type="scientific">Aspergillus niger</name>
    <dbReference type="NCBI Taxonomy" id="5061"/>
    <lineage>
        <taxon>Eukaryota</taxon>
        <taxon>Fungi</taxon>
        <taxon>Dikarya</taxon>
        <taxon>Ascomycota</taxon>
        <taxon>Pezizomycotina</taxon>
        <taxon>Eurotiomycetes</taxon>
        <taxon>Eurotiomycetidae</taxon>
        <taxon>Eurotiales</taxon>
        <taxon>Aspergillaceae</taxon>
        <taxon>Aspergillus</taxon>
        <taxon>Aspergillus subgen. Circumdati</taxon>
    </lineage>
</organism>
<accession>A0AAJ8BMV4</accession>
<dbReference type="AlphaFoldDB" id="A0AAJ8BMV4"/>
<reference evidence="1" key="1">
    <citation type="submission" date="2025-02" db="EMBL/GenBank/DDBJ databases">
        <authorList>
            <consortium name="NCBI Genome Project"/>
        </authorList>
    </citation>
    <scope>NUCLEOTIDE SEQUENCE</scope>
</reference>
<sequence>MEGWSCQVRIGIKEGVSGVGLGTFYAVVVMGEKEGCVLSMEGMFDRD</sequence>
<protein>
    <submittedName>
        <fullName evidence="1">Uncharacterized protein</fullName>
    </submittedName>
</protein>
<dbReference type="KEGG" id="ang:An02g09870"/>
<dbReference type="RefSeq" id="XP_059600077.1">
    <property type="nucleotide sequence ID" value="XM_059746533.1"/>
</dbReference>
<proteinExistence type="predicted"/>
<gene>
    <name evidence="1" type="ORF">An02g09870</name>
</gene>
<dbReference type="GeneID" id="84590428"/>
<reference evidence="1" key="2">
    <citation type="submission" date="2025-08" db="UniProtKB">
        <authorList>
            <consortium name="RefSeq"/>
        </authorList>
    </citation>
    <scope>IDENTIFICATION</scope>
</reference>
<name>A0AAJ8BMV4_ASPNG</name>
<evidence type="ECO:0000313" key="1">
    <source>
        <dbReference type="RefSeq" id="XP_059600077.1"/>
    </source>
</evidence>
<dbReference type="VEuPathDB" id="FungiDB:An02g09870"/>